<evidence type="ECO:0000313" key="2">
    <source>
        <dbReference type="EMBL" id="SHE67798.1"/>
    </source>
</evidence>
<dbReference type="STRING" id="1484053.SAMN05444274_10286"/>
<feature type="transmembrane region" description="Helical" evidence="1">
    <location>
        <begin position="39"/>
        <end position="59"/>
    </location>
</feature>
<dbReference type="AlphaFoldDB" id="A0A1M4VFU7"/>
<name>A0A1M4VFU7_9BACT</name>
<dbReference type="EMBL" id="FQUM01000002">
    <property type="protein sequence ID" value="SHE67798.1"/>
    <property type="molecule type" value="Genomic_DNA"/>
</dbReference>
<keyword evidence="1" id="KW-0472">Membrane</keyword>
<keyword evidence="1" id="KW-1133">Transmembrane helix</keyword>
<proteinExistence type="predicted"/>
<keyword evidence="3" id="KW-1185">Reference proteome</keyword>
<dbReference type="RefSeq" id="WP_175549939.1">
    <property type="nucleotide sequence ID" value="NZ_FQUM01000002.1"/>
</dbReference>
<sequence>MDKIFREKLDDFSKEPPAFLWENIQAELAGQRRKKRMAWYRWSAAAVLLALAFVSGWYFSENAEEVAPRVVKSETVKTEDEPEKVRTEAPAQLLPDVAAETDSRKKMPLLADATGKKTVRQKELAGSDKAETEERILPAASADFSEIEHIASVNVRVSDEEQNDELVQNEGQEIVPEFVSWERTLIAENARVHNNTTKSDDRGWKLGLNVSPGYSSYSVSHGSGYARNMTYQSDDGNASVGGGISVQYKTGKRISVESGVYYAQNGQRTGSTPGLFSQSAQADYAAAPPDRTYFNTALKMTGDNLFMNSTAGIIEFKNMPKGANISANLESAGDSPNSLLTRGDLSQVFDFVEIPLYLRYLVVDQKIDLELVGGINAGLVVGNSAYLKNEYGVQDIGRTRDISKVNVSGTLGVGVNYALGKHLSVAVEPRINYYLNSINRNPEVDFRPYRVGVYTGLYYAF</sequence>
<evidence type="ECO:0000313" key="3">
    <source>
        <dbReference type="Proteomes" id="UP000184164"/>
    </source>
</evidence>
<organism evidence="2 3">
    <name type="scientific">Mariniphaga anaerophila</name>
    <dbReference type="NCBI Taxonomy" id="1484053"/>
    <lineage>
        <taxon>Bacteria</taxon>
        <taxon>Pseudomonadati</taxon>
        <taxon>Bacteroidota</taxon>
        <taxon>Bacteroidia</taxon>
        <taxon>Marinilabiliales</taxon>
        <taxon>Prolixibacteraceae</taxon>
        <taxon>Mariniphaga</taxon>
    </lineage>
</organism>
<gene>
    <name evidence="2" type="ORF">SAMN05444274_10286</name>
</gene>
<dbReference type="Proteomes" id="UP000184164">
    <property type="component" value="Unassembled WGS sequence"/>
</dbReference>
<accession>A0A1M4VFU7</accession>
<protein>
    <submittedName>
        <fullName evidence="2">Outer membrane protein beta-barrel domain-containing protein</fullName>
    </submittedName>
</protein>
<dbReference type="SUPFAM" id="SSF56925">
    <property type="entry name" value="OMPA-like"/>
    <property type="match status" value="1"/>
</dbReference>
<reference evidence="2 3" key="1">
    <citation type="submission" date="2016-11" db="EMBL/GenBank/DDBJ databases">
        <authorList>
            <person name="Jaros S."/>
            <person name="Januszkiewicz K."/>
            <person name="Wedrychowicz H."/>
        </authorList>
    </citation>
    <scope>NUCLEOTIDE SEQUENCE [LARGE SCALE GENOMIC DNA]</scope>
    <source>
        <strain evidence="2 3">DSM 26910</strain>
    </source>
</reference>
<dbReference type="InterPro" id="IPR011250">
    <property type="entry name" value="OMP/PagP_B-barrel"/>
</dbReference>
<keyword evidence="1" id="KW-0812">Transmembrane</keyword>
<evidence type="ECO:0000256" key="1">
    <source>
        <dbReference type="SAM" id="Phobius"/>
    </source>
</evidence>